<sequence>MLSHQAWRDPHDFLVGTTQVTFEAADLLRQSSMAHDTSATSASVENLVPLRCLRGHIALGHPWAGRVFTQQSAERRARSQSPAIGFAQRNILLIVGRRAPTGVGNGTPSAATP</sequence>
<proteinExistence type="predicted"/>
<name>K6WQH0_9ACTN</name>
<evidence type="ECO:0000313" key="2">
    <source>
        <dbReference type="Proteomes" id="UP000035058"/>
    </source>
</evidence>
<keyword evidence="2" id="KW-1185">Reference proteome</keyword>
<comment type="caution">
    <text evidence="1">The sequence shown here is derived from an EMBL/GenBank/DDBJ whole genome shotgun (WGS) entry which is preliminary data.</text>
</comment>
<dbReference type="Proteomes" id="UP000035058">
    <property type="component" value="Unassembled WGS sequence"/>
</dbReference>
<protein>
    <submittedName>
        <fullName evidence="1">Uncharacterized protein</fullName>
    </submittedName>
</protein>
<dbReference type="EMBL" id="BAHE01000032">
    <property type="protein sequence ID" value="GAC01681.1"/>
    <property type="molecule type" value="Genomic_DNA"/>
</dbReference>
<gene>
    <name evidence="1" type="ORF">GONAM_32_00050</name>
</gene>
<organism evidence="1 2">
    <name type="scientific">Gordonia namibiensis NBRC 108229</name>
    <dbReference type="NCBI Taxonomy" id="1208314"/>
    <lineage>
        <taxon>Bacteria</taxon>
        <taxon>Bacillati</taxon>
        <taxon>Actinomycetota</taxon>
        <taxon>Actinomycetes</taxon>
        <taxon>Mycobacteriales</taxon>
        <taxon>Gordoniaceae</taxon>
        <taxon>Gordonia</taxon>
    </lineage>
</organism>
<reference evidence="1 2" key="1">
    <citation type="submission" date="2012-08" db="EMBL/GenBank/DDBJ databases">
        <title>Whole genome shotgun sequence of Gordonia namibiensis NBRC 108229.</title>
        <authorList>
            <person name="Isaki-Nakamura S."/>
            <person name="Hosoyama A."/>
            <person name="Tsuchikane K."/>
            <person name="Katsumata H."/>
            <person name="Baba S."/>
            <person name="Yamazaki S."/>
            <person name="Fujita N."/>
        </authorList>
    </citation>
    <scope>NUCLEOTIDE SEQUENCE [LARGE SCALE GENOMIC DNA]</scope>
    <source>
        <strain evidence="1 2">NBRC 108229</strain>
    </source>
</reference>
<accession>K6WQH0</accession>
<evidence type="ECO:0000313" key="1">
    <source>
        <dbReference type="EMBL" id="GAC01681.1"/>
    </source>
</evidence>
<dbReference type="AlphaFoldDB" id="K6WQH0"/>